<keyword evidence="15" id="KW-1185">Reference proteome</keyword>
<evidence type="ECO:0000256" key="1">
    <source>
        <dbReference type="ARBA" id="ARBA00004225"/>
    </source>
</evidence>
<dbReference type="GO" id="GO:0006784">
    <property type="term" value="P:heme A biosynthetic process"/>
    <property type="evidence" value="ECO:0007669"/>
    <property type="project" value="TreeGrafter"/>
</dbReference>
<dbReference type="InterPro" id="IPR030470">
    <property type="entry name" value="UbiA_prenylTrfase_CS"/>
</dbReference>
<evidence type="ECO:0000256" key="3">
    <source>
        <dbReference type="ARBA" id="ARBA00016335"/>
    </source>
</evidence>
<gene>
    <name evidence="14" type="ORF">DACRYDRAFT_20332</name>
</gene>
<dbReference type="PROSITE" id="PS00943">
    <property type="entry name" value="UBIA"/>
    <property type="match status" value="1"/>
</dbReference>
<dbReference type="PANTHER" id="PTHR43448">
    <property type="entry name" value="PROTOHEME IX FARNESYLTRANSFERASE, MITOCHONDRIAL"/>
    <property type="match status" value="1"/>
</dbReference>
<reference evidence="14 15" key="1">
    <citation type="journal article" date="2012" name="Science">
        <title>The Paleozoic origin of enzymatic lignin decomposition reconstructed from 31 fungal genomes.</title>
        <authorList>
            <person name="Floudas D."/>
            <person name="Binder M."/>
            <person name="Riley R."/>
            <person name="Barry K."/>
            <person name="Blanchette R.A."/>
            <person name="Henrissat B."/>
            <person name="Martinez A.T."/>
            <person name="Otillar R."/>
            <person name="Spatafora J.W."/>
            <person name="Yadav J.S."/>
            <person name="Aerts A."/>
            <person name="Benoit I."/>
            <person name="Boyd A."/>
            <person name="Carlson A."/>
            <person name="Copeland A."/>
            <person name="Coutinho P.M."/>
            <person name="de Vries R.P."/>
            <person name="Ferreira P."/>
            <person name="Findley K."/>
            <person name="Foster B."/>
            <person name="Gaskell J."/>
            <person name="Glotzer D."/>
            <person name="Gorecki P."/>
            <person name="Heitman J."/>
            <person name="Hesse C."/>
            <person name="Hori C."/>
            <person name="Igarashi K."/>
            <person name="Jurgens J.A."/>
            <person name="Kallen N."/>
            <person name="Kersten P."/>
            <person name="Kohler A."/>
            <person name="Kuees U."/>
            <person name="Kumar T.K.A."/>
            <person name="Kuo A."/>
            <person name="LaButti K."/>
            <person name="Larrondo L.F."/>
            <person name="Lindquist E."/>
            <person name="Ling A."/>
            <person name="Lombard V."/>
            <person name="Lucas S."/>
            <person name="Lundell T."/>
            <person name="Martin R."/>
            <person name="McLaughlin D.J."/>
            <person name="Morgenstern I."/>
            <person name="Morin E."/>
            <person name="Murat C."/>
            <person name="Nagy L.G."/>
            <person name="Nolan M."/>
            <person name="Ohm R.A."/>
            <person name="Patyshakuliyeva A."/>
            <person name="Rokas A."/>
            <person name="Ruiz-Duenas F.J."/>
            <person name="Sabat G."/>
            <person name="Salamov A."/>
            <person name="Samejima M."/>
            <person name="Schmutz J."/>
            <person name="Slot J.C."/>
            <person name="St John F."/>
            <person name="Stenlid J."/>
            <person name="Sun H."/>
            <person name="Sun S."/>
            <person name="Syed K."/>
            <person name="Tsang A."/>
            <person name="Wiebenga A."/>
            <person name="Young D."/>
            <person name="Pisabarro A."/>
            <person name="Eastwood D.C."/>
            <person name="Martin F."/>
            <person name="Cullen D."/>
            <person name="Grigoriev I.V."/>
            <person name="Hibbett D.S."/>
        </authorList>
    </citation>
    <scope>NUCLEOTIDE SEQUENCE [LARGE SCALE GENOMIC DNA]</scope>
    <source>
        <strain evidence="14 15">DJM-731 SS1</strain>
    </source>
</reference>
<evidence type="ECO:0000256" key="11">
    <source>
        <dbReference type="ARBA" id="ARBA00030253"/>
    </source>
</evidence>
<evidence type="ECO:0000256" key="2">
    <source>
        <dbReference type="ARBA" id="ARBA00005985"/>
    </source>
</evidence>
<evidence type="ECO:0000256" key="7">
    <source>
        <dbReference type="ARBA" id="ARBA00022989"/>
    </source>
</evidence>
<keyword evidence="6" id="KW-0809">Transit peptide</keyword>
<feature type="signal peptide" evidence="13">
    <location>
        <begin position="1"/>
        <end position="30"/>
    </location>
</feature>
<evidence type="ECO:0000256" key="4">
    <source>
        <dbReference type="ARBA" id="ARBA00022679"/>
    </source>
</evidence>
<name>M5GDN8_DACPD</name>
<protein>
    <recommendedName>
        <fullName evidence="3">Protoheme IX farnesyltransferase, mitochondrial</fullName>
    </recommendedName>
    <alternativeName>
        <fullName evidence="11">Heme O synthase</fullName>
    </alternativeName>
</protein>
<evidence type="ECO:0000313" key="15">
    <source>
        <dbReference type="Proteomes" id="UP000030653"/>
    </source>
</evidence>
<keyword evidence="7 12" id="KW-1133">Transmembrane helix</keyword>
<dbReference type="AlphaFoldDB" id="M5GDN8"/>
<evidence type="ECO:0000256" key="12">
    <source>
        <dbReference type="SAM" id="Phobius"/>
    </source>
</evidence>
<evidence type="ECO:0000256" key="13">
    <source>
        <dbReference type="SAM" id="SignalP"/>
    </source>
</evidence>
<evidence type="ECO:0000256" key="8">
    <source>
        <dbReference type="ARBA" id="ARBA00023128"/>
    </source>
</evidence>
<sequence length="342" mass="37095">MSGVALSPLPATVPVLLSTALGTFLCSASANTFNQLSEAPFDAQMVRTRNRPLVRRVVSPSHAAAFGTVSGLAGIGILWACVNPLTAALGAFNIWLYAGLYTPMKRMHIANTWVGAVVGAIPPVMGWTACGGALFPSQAHPITFHLPPFFQAIFTPPPDGFLPPDSGILPVSTVLDTLQAADNPLAALALFALLFSWQFPHFNPLAHLTRDGYARAGYQMLSVTEPKHNAMVSLRHATLLFPICSVLIPLSGLTTWAFALTSIVPNAFCLRAAYTWWQAVEGGHPSEKLARKLWTTCLWWLPVILGLMMFHKRESWWGEWMAGAPKKAVNEERAVKEGQKTA</sequence>
<dbReference type="PANTHER" id="PTHR43448:SF2">
    <property type="entry name" value="PROTOHEME IX FARNESYLTRANSFERASE, MITOCHONDRIAL"/>
    <property type="match status" value="1"/>
</dbReference>
<keyword evidence="13" id="KW-0732">Signal</keyword>
<dbReference type="Gene3D" id="1.10.357.140">
    <property type="entry name" value="UbiA prenyltransferase"/>
    <property type="match status" value="1"/>
</dbReference>
<dbReference type="GO" id="GO:0008495">
    <property type="term" value="F:protoheme IX farnesyltransferase activity"/>
    <property type="evidence" value="ECO:0007669"/>
    <property type="project" value="InterPro"/>
</dbReference>
<dbReference type="OMA" id="HFWAIGW"/>
<comment type="similarity">
    <text evidence="2">Belongs to the UbiA prenyltransferase family.</text>
</comment>
<organism evidence="14 15">
    <name type="scientific">Dacryopinax primogenitus (strain DJM 731)</name>
    <name type="common">Brown rot fungus</name>
    <dbReference type="NCBI Taxonomy" id="1858805"/>
    <lineage>
        <taxon>Eukaryota</taxon>
        <taxon>Fungi</taxon>
        <taxon>Dikarya</taxon>
        <taxon>Basidiomycota</taxon>
        <taxon>Agaricomycotina</taxon>
        <taxon>Dacrymycetes</taxon>
        <taxon>Dacrymycetales</taxon>
        <taxon>Dacrymycetaceae</taxon>
        <taxon>Dacryopinax</taxon>
    </lineage>
</organism>
<dbReference type="Proteomes" id="UP000030653">
    <property type="component" value="Unassembled WGS sequence"/>
</dbReference>
<feature type="transmembrane region" description="Helical" evidence="12">
    <location>
        <begin position="237"/>
        <end position="258"/>
    </location>
</feature>
<dbReference type="RefSeq" id="XP_040631571.1">
    <property type="nucleotide sequence ID" value="XM_040771892.1"/>
</dbReference>
<accession>M5GDN8</accession>
<dbReference type="STRING" id="1858805.M5GDN8"/>
<keyword evidence="9" id="KW-0350">Heme biosynthesis</keyword>
<dbReference type="FunFam" id="1.10.357.140:FF:000004">
    <property type="entry name" value="Protoheme IX farnesyltransferase, mitochondrial"/>
    <property type="match status" value="1"/>
</dbReference>
<dbReference type="Pfam" id="PF01040">
    <property type="entry name" value="UbiA"/>
    <property type="match status" value="2"/>
</dbReference>
<feature type="transmembrane region" description="Helical" evidence="12">
    <location>
        <begin position="77"/>
        <end position="98"/>
    </location>
</feature>
<dbReference type="GO" id="GO:0031966">
    <property type="term" value="C:mitochondrial membrane"/>
    <property type="evidence" value="ECO:0007669"/>
    <property type="project" value="UniProtKB-SubCell"/>
</dbReference>
<evidence type="ECO:0000256" key="6">
    <source>
        <dbReference type="ARBA" id="ARBA00022946"/>
    </source>
</evidence>
<proteinExistence type="inferred from homology"/>
<dbReference type="InterPro" id="IPR000537">
    <property type="entry name" value="UbiA_prenyltransferase"/>
</dbReference>
<keyword evidence="4 14" id="KW-0808">Transferase</keyword>
<evidence type="ECO:0000313" key="14">
    <source>
        <dbReference type="EMBL" id="EJU04677.1"/>
    </source>
</evidence>
<evidence type="ECO:0000256" key="9">
    <source>
        <dbReference type="ARBA" id="ARBA00023133"/>
    </source>
</evidence>
<feature type="chain" id="PRO_5045231427" description="Protoheme IX farnesyltransferase, mitochondrial" evidence="13">
    <location>
        <begin position="31"/>
        <end position="342"/>
    </location>
</feature>
<keyword evidence="5 12" id="KW-0812">Transmembrane</keyword>
<keyword evidence="10 12" id="KW-0472">Membrane</keyword>
<evidence type="ECO:0000256" key="5">
    <source>
        <dbReference type="ARBA" id="ARBA00022692"/>
    </source>
</evidence>
<dbReference type="EMBL" id="JH795857">
    <property type="protein sequence ID" value="EJU04677.1"/>
    <property type="molecule type" value="Genomic_DNA"/>
</dbReference>
<comment type="subcellular location">
    <subcellularLocation>
        <location evidence="1">Mitochondrion membrane</location>
        <topology evidence="1">Multi-pass membrane protein</topology>
    </subcellularLocation>
</comment>
<dbReference type="GeneID" id="63686954"/>
<keyword evidence="8" id="KW-0496">Mitochondrion</keyword>
<dbReference type="CDD" id="cd13957">
    <property type="entry name" value="PT_UbiA_Cox10"/>
    <property type="match status" value="1"/>
</dbReference>
<dbReference type="InterPro" id="IPR044878">
    <property type="entry name" value="UbiA_sf"/>
</dbReference>
<evidence type="ECO:0000256" key="10">
    <source>
        <dbReference type="ARBA" id="ARBA00023136"/>
    </source>
</evidence>
<dbReference type="OrthoDB" id="5211at2759"/>
<dbReference type="InterPro" id="IPR006369">
    <property type="entry name" value="Protohaem_IX_farnesylTrfase"/>
</dbReference>
<dbReference type="HOGENOM" id="CLU_029631_3_3_1"/>